<gene>
    <name evidence="1" type="ORF">THTE_3767</name>
</gene>
<organism evidence="1 2">
    <name type="scientific">Thermogutta terrifontis</name>
    <dbReference type="NCBI Taxonomy" id="1331910"/>
    <lineage>
        <taxon>Bacteria</taxon>
        <taxon>Pseudomonadati</taxon>
        <taxon>Planctomycetota</taxon>
        <taxon>Planctomycetia</taxon>
        <taxon>Pirellulales</taxon>
        <taxon>Thermoguttaceae</taxon>
        <taxon>Thermogutta</taxon>
    </lineage>
</organism>
<dbReference type="KEGG" id="ttf:THTE_3767"/>
<name>A0A286RK91_9BACT</name>
<reference evidence="1 2" key="1">
    <citation type="journal article" name="Front. Microbiol.">
        <title>Sugar Metabolism of the First Thermophilic Planctomycete Thermogutta terrifontis: Comparative Genomic and Transcriptomic Approaches.</title>
        <authorList>
            <person name="Elcheninov A.G."/>
            <person name="Menzel P."/>
            <person name="Gudbergsdottir S.R."/>
            <person name="Slesarev A.I."/>
            <person name="Kadnikov V.V."/>
            <person name="Krogh A."/>
            <person name="Bonch-Osmolovskaya E.A."/>
            <person name="Peng X."/>
            <person name="Kublanov I.V."/>
        </authorList>
    </citation>
    <scope>NUCLEOTIDE SEQUENCE [LARGE SCALE GENOMIC DNA]</scope>
    <source>
        <strain evidence="1 2">R1</strain>
    </source>
</reference>
<dbReference type="SUPFAM" id="SSF51126">
    <property type="entry name" value="Pectin lyase-like"/>
    <property type="match status" value="1"/>
</dbReference>
<sequence>MVSISPWQFIRFFFSGSLLYSAESSELTATSPGPLSVSLREWNQRRKDACTLATRNDVRDNDHQVVAIGSLGPTNFIPASQRFFRSRVMCSSTVRFISWQLALIITIIVGVPVSAEESSPARANPVAIPTFHCVGVYWSPPGGAADRRVFIRFREAGTNAWQDGLPMKYNPIANTDEDLADYRGSIVNLRPNTAYEIELRLEGTDTSTRLVARTWDEKFPEGETVVLTGGTSPVNITQSGRPDAYRVYDGKGAVIDVGHRHDACITISGSYIIVRNLVLRGAGSRENLRRSPIGAIRIDDGHDIVIENCDISDWGRINPETGFGFDYDAAILCRNRNVKRVIIQRCKLHHPFADTNTWYEPKYPTHPQGPQCISFFDTAGNHVIRYNECYSDLDHMFNDVIGGGSNGSFRGAPGPDSDIYGNFVSHCWDDGLEVEGGNRNVRVWGNYITQCMMMIGNAPTSIGPLYVWQNVVARSQWRPDHTGGYFLKMGYAGSEDWMTGHMYIFHNTIFSGEPFIPTGGLGGNRIVKHCVSRNNILQVMSPEQRSISAARENVDNDFDYDLYNGRVPEGHEAHGIRGVPVYEKGAGLNLDTKMGSFRLAPDSPGRGAGEFIPNFSPPFTGKAPDMGAHQSGAKPMRFGVSAEWNP</sequence>
<accession>A0A286RK91</accession>
<dbReference type="EMBL" id="CP018477">
    <property type="protein sequence ID" value="ASV76368.1"/>
    <property type="molecule type" value="Genomic_DNA"/>
</dbReference>
<proteinExistence type="predicted"/>
<dbReference type="InterPro" id="IPR011050">
    <property type="entry name" value="Pectin_lyase_fold/virulence"/>
</dbReference>
<protein>
    <submittedName>
        <fullName evidence="1">Uncharacterized protein</fullName>
    </submittedName>
</protein>
<evidence type="ECO:0000313" key="1">
    <source>
        <dbReference type="EMBL" id="ASV76368.1"/>
    </source>
</evidence>
<keyword evidence="2" id="KW-1185">Reference proteome</keyword>
<dbReference type="AlphaFoldDB" id="A0A286RK91"/>
<dbReference type="Proteomes" id="UP000215086">
    <property type="component" value="Chromosome"/>
</dbReference>
<dbReference type="Gene3D" id="2.160.20.10">
    <property type="entry name" value="Single-stranded right-handed beta-helix, Pectin lyase-like"/>
    <property type="match status" value="1"/>
</dbReference>
<evidence type="ECO:0000313" key="2">
    <source>
        <dbReference type="Proteomes" id="UP000215086"/>
    </source>
</evidence>
<dbReference type="InterPro" id="IPR012334">
    <property type="entry name" value="Pectin_lyas_fold"/>
</dbReference>